<dbReference type="PANTHER" id="PTHR15288">
    <property type="entry name" value="DENN DOMAIN-CONTAINING PROTEIN 2"/>
    <property type="match status" value="1"/>
</dbReference>
<dbReference type="EMBL" id="JAPFFF010000546">
    <property type="protein sequence ID" value="KAK8834042.1"/>
    <property type="molecule type" value="Genomic_DNA"/>
</dbReference>
<dbReference type="InterPro" id="IPR043153">
    <property type="entry name" value="DENN_C"/>
</dbReference>
<dbReference type="Gene3D" id="3.40.50.11500">
    <property type="match status" value="1"/>
</dbReference>
<evidence type="ECO:0000313" key="3">
    <source>
        <dbReference type="EMBL" id="KAK8841310.1"/>
    </source>
</evidence>
<dbReference type="InterPro" id="IPR037516">
    <property type="entry name" value="Tripartite_DENN"/>
</dbReference>
<protein>
    <recommendedName>
        <fullName evidence="1">UDENN domain-containing protein</fullName>
    </recommendedName>
</protein>
<feature type="domain" description="UDENN" evidence="1">
    <location>
        <begin position="9"/>
        <end position="474"/>
    </location>
</feature>
<dbReference type="Proteomes" id="UP001470230">
    <property type="component" value="Unassembled WGS sequence"/>
</dbReference>
<accession>A0ABR2H7E3</accession>
<evidence type="ECO:0000313" key="4">
    <source>
        <dbReference type="Proteomes" id="UP001470230"/>
    </source>
</evidence>
<proteinExistence type="predicted"/>
<comment type="caution">
    <text evidence="3">The sequence shown here is derived from an EMBL/GenBank/DDBJ whole genome shotgun (WGS) entry which is preliminary data.</text>
</comment>
<name>A0ABR2H7E3_9EUKA</name>
<gene>
    <name evidence="3" type="ORF">M9Y10_027513</name>
    <name evidence="2" type="ORF">M9Y10_036945</name>
</gene>
<dbReference type="InterPro" id="IPR001194">
    <property type="entry name" value="cDENN_dom"/>
</dbReference>
<dbReference type="InterPro" id="IPR051942">
    <property type="entry name" value="DENN_domain_containing_2"/>
</dbReference>
<keyword evidence="4" id="KW-1185">Reference proteome</keyword>
<reference evidence="3 4" key="1">
    <citation type="submission" date="2024-04" db="EMBL/GenBank/DDBJ databases">
        <title>Tritrichomonas musculus Genome.</title>
        <authorList>
            <person name="Alves-Ferreira E."/>
            <person name="Grigg M."/>
            <person name="Lorenzi H."/>
            <person name="Galac M."/>
        </authorList>
    </citation>
    <scope>NUCLEOTIDE SEQUENCE [LARGE SCALE GENOMIC DNA]</scope>
    <source>
        <strain evidence="3 4">EAF2021</strain>
    </source>
</reference>
<dbReference type="PANTHER" id="PTHR15288:SF0">
    <property type="entry name" value="UDENN DOMAIN-CONTAINING PROTEIN"/>
    <property type="match status" value="1"/>
</dbReference>
<sequence length="476" mass="55287">MHQAKVNYNLKNDTIFDAFFIFNRQDLLSVYPENWFQLNKTTKEELYRLIYPSQKNPTPSTYEYWRNFHVFAINGENIPIYGVSCELFGFIIPLLINLFQDKNKNSTPINLSDIKSISFAFISKAPYFNTLFRLLEICTQVATGFLSLPDKEMYTTKYDSNLSPPMYSFLSRIFKMDCNEFINFSKDNNFKMHHMLTGSISSTGRRNFMFCASSFGHPGFDILFSFLSPKDIVNLYSALLLEEKIVVTGDNMFIITNVIMSFLFLISPFKPCVPFSPILPDTEHTRDLFGSPTPFITGFDGDLPPLDEYTTVVNLTQRKVIRDIKTIIPNSQKVIQELTDLVYNEENTVPKNAKARKEFWNEMRSDYLDVCEYEMSLDLKYCLKPLLIPKIQKILHEVVDFIFSAPKLRTCFEIHTVESTGEDGKQIIKKKFSKQAFLKAYGSDEENNIFAKEIVDTQCFNDYYKQIEDDLNAEMK</sequence>
<evidence type="ECO:0000313" key="2">
    <source>
        <dbReference type="EMBL" id="KAK8834042.1"/>
    </source>
</evidence>
<organism evidence="3 4">
    <name type="scientific">Tritrichomonas musculus</name>
    <dbReference type="NCBI Taxonomy" id="1915356"/>
    <lineage>
        <taxon>Eukaryota</taxon>
        <taxon>Metamonada</taxon>
        <taxon>Parabasalia</taxon>
        <taxon>Tritrichomonadida</taxon>
        <taxon>Tritrichomonadidae</taxon>
        <taxon>Tritrichomonas</taxon>
    </lineage>
</organism>
<dbReference type="Pfam" id="PF02141">
    <property type="entry name" value="DENN"/>
    <property type="match status" value="1"/>
</dbReference>
<evidence type="ECO:0000259" key="1">
    <source>
        <dbReference type="PROSITE" id="PS50211"/>
    </source>
</evidence>
<dbReference type="SMART" id="SM00799">
    <property type="entry name" value="DENN"/>
    <property type="match status" value="1"/>
</dbReference>
<dbReference type="EMBL" id="JAPFFF010000042">
    <property type="protein sequence ID" value="KAK8841310.1"/>
    <property type="molecule type" value="Genomic_DNA"/>
</dbReference>
<dbReference type="PROSITE" id="PS50211">
    <property type="entry name" value="DENN"/>
    <property type="match status" value="1"/>
</dbReference>